<comment type="caution">
    <text evidence="1">The sequence shown here is derived from an EMBL/GenBank/DDBJ whole genome shotgun (WGS) entry which is preliminary data.</text>
</comment>
<name>A0ABV8G016_9ACTN</name>
<gene>
    <name evidence="1" type="ORF">ACFOY2_04915</name>
</gene>
<evidence type="ECO:0000313" key="1">
    <source>
        <dbReference type="EMBL" id="MFC4006550.1"/>
    </source>
</evidence>
<sequence>MPSEDFTRRRSTPLALCPVSDDVIPFAADYRHPYSPKDAA</sequence>
<dbReference type="EMBL" id="JBHSBI010000002">
    <property type="protein sequence ID" value="MFC4006550.1"/>
    <property type="molecule type" value="Genomic_DNA"/>
</dbReference>
<reference evidence="2" key="1">
    <citation type="journal article" date="2019" name="Int. J. Syst. Evol. Microbiol.">
        <title>The Global Catalogue of Microorganisms (GCM) 10K type strain sequencing project: providing services to taxonomists for standard genome sequencing and annotation.</title>
        <authorList>
            <consortium name="The Broad Institute Genomics Platform"/>
            <consortium name="The Broad Institute Genome Sequencing Center for Infectious Disease"/>
            <person name="Wu L."/>
            <person name="Ma J."/>
        </authorList>
    </citation>
    <scope>NUCLEOTIDE SEQUENCE [LARGE SCALE GENOMIC DNA]</scope>
    <source>
        <strain evidence="2">TBRC 1276</strain>
    </source>
</reference>
<dbReference type="RefSeq" id="WP_379526691.1">
    <property type="nucleotide sequence ID" value="NZ_JBHSBI010000002.1"/>
</dbReference>
<keyword evidence="2" id="KW-1185">Reference proteome</keyword>
<accession>A0ABV8G016</accession>
<proteinExistence type="predicted"/>
<dbReference type="Proteomes" id="UP001595851">
    <property type="component" value="Unassembled WGS sequence"/>
</dbReference>
<organism evidence="1 2">
    <name type="scientific">Nonomuraea purpurea</name>
    <dbReference type="NCBI Taxonomy" id="1849276"/>
    <lineage>
        <taxon>Bacteria</taxon>
        <taxon>Bacillati</taxon>
        <taxon>Actinomycetota</taxon>
        <taxon>Actinomycetes</taxon>
        <taxon>Streptosporangiales</taxon>
        <taxon>Streptosporangiaceae</taxon>
        <taxon>Nonomuraea</taxon>
    </lineage>
</organism>
<evidence type="ECO:0000313" key="2">
    <source>
        <dbReference type="Proteomes" id="UP001595851"/>
    </source>
</evidence>
<protein>
    <submittedName>
        <fullName evidence="1">Uncharacterized protein</fullName>
    </submittedName>
</protein>